<keyword evidence="2" id="KW-0255">Endonuclease</keyword>
<dbReference type="InterPro" id="IPR003615">
    <property type="entry name" value="HNH_nuc"/>
</dbReference>
<name>A0AA40T581_9NOST</name>
<feature type="domain" description="HNH endonuclease 5" evidence="1">
    <location>
        <begin position="3"/>
        <end position="54"/>
    </location>
</feature>
<comment type="caution">
    <text evidence="2">The sequence shown here is derived from an EMBL/GenBank/DDBJ whole genome shotgun (WGS) entry which is preliminary data.</text>
</comment>
<sequence length="59" mass="6908">MQCFWCSCELNYETLTIDHYIPLSRGGNNQIKNLRLACFNCNQKRGNSLPNSANKFYHH</sequence>
<dbReference type="RefSeq" id="WP_225226180.1">
    <property type="nucleotide sequence ID" value="NZ_VJXY01000089.1"/>
</dbReference>
<proteinExistence type="predicted"/>
<dbReference type="Proteomes" id="UP001165986">
    <property type="component" value="Unassembled WGS sequence"/>
</dbReference>
<keyword evidence="2" id="KW-0540">Nuclease</keyword>
<dbReference type="Gene3D" id="1.10.30.50">
    <property type="match status" value="1"/>
</dbReference>
<dbReference type="InterPro" id="IPR029471">
    <property type="entry name" value="HNH_5"/>
</dbReference>
<reference evidence="2" key="1">
    <citation type="submission" date="2019-07" db="EMBL/GenBank/DDBJ databases">
        <title>Toxilogical consequences of a new and cryptic species of cyanobacteria (Komarekiella delphini-convector) recovered from the epidermis of a bottlenose dolphin and 1500 ft. in the air.</title>
        <authorList>
            <person name="Brown A.O."/>
            <person name="Dvorak P."/>
            <person name="Villanueva C.D."/>
            <person name="Foss A.J."/>
            <person name="Garvey A.D."/>
            <person name="Gibson Q.A."/>
            <person name="Johansen J.R."/>
            <person name="Casamatta D.A."/>
        </authorList>
    </citation>
    <scope>NUCLEOTIDE SEQUENCE</scope>
    <source>
        <strain evidence="2">SJRDD-AB1</strain>
    </source>
</reference>
<accession>A0AA40T581</accession>
<dbReference type="GO" id="GO:0004519">
    <property type="term" value="F:endonuclease activity"/>
    <property type="evidence" value="ECO:0007669"/>
    <property type="project" value="UniProtKB-KW"/>
</dbReference>
<dbReference type="EMBL" id="VJXY01000089">
    <property type="protein sequence ID" value="MBD6620874.1"/>
    <property type="molecule type" value="Genomic_DNA"/>
</dbReference>
<dbReference type="Pfam" id="PF14279">
    <property type="entry name" value="HNH_5"/>
    <property type="match status" value="1"/>
</dbReference>
<organism evidence="2 3">
    <name type="scientific">Komarekiella delphini-convector SJRDD-AB1</name>
    <dbReference type="NCBI Taxonomy" id="2593771"/>
    <lineage>
        <taxon>Bacteria</taxon>
        <taxon>Bacillati</taxon>
        <taxon>Cyanobacteriota</taxon>
        <taxon>Cyanophyceae</taxon>
        <taxon>Nostocales</taxon>
        <taxon>Nostocaceae</taxon>
        <taxon>Komarekiella</taxon>
        <taxon>Komarekiella delphini-convector</taxon>
    </lineage>
</organism>
<keyword evidence="3" id="KW-1185">Reference proteome</keyword>
<evidence type="ECO:0000259" key="1">
    <source>
        <dbReference type="Pfam" id="PF14279"/>
    </source>
</evidence>
<evidence type="ECO:0000313" key="3">
    <source>
        <dbReference type="Proteomes" id="UP001165986"/>
    </source>
</evidence>
<dbReference type="InterPro" id="IPR052892">
    <property type="entry name" value="NA-targeting_endonuclease"/>
</dbReference>
<dbReference type="AlphaFoldDB" id="A0AA40T581"/>
<gene>
    <name evidence="2" type="ORF">FNW02_35370</name>
</gene>
<dbReference type="CDD" id="cd00085">
    <property type="entry name" value="HNHc"/>
    <property type="match status" value="1"/>
</dbReference>
<protein>
    <submittedName>
        <fullName evidence="2">HNH endonuclease</fullName>
    </submittedName>
</protein>
<dbReference type="PANTHER" id="PTHR33877:SF2">
    <property type="entry name" value="OS07G0170200 PROTEIN"/>
    <property type="match status" value="1"/>
</dbReference>
<keyword evidence="2" id="KW-0378">Hydrolase</keyword>
<evidence type="ECO:0000313" key="2">
    <source>
        <dbReference type="EMBL" id="MBD6620874.1"/>
    </source>
</evidence>
<dbReference type="PANTHER" id="PTHR33877">
    <property type="entry name" value="SLL1193 PROTEIN"/>
    <property type="match status" value="1"/>
</dbReference>